<protein>
    <submittedName>
        <fullName evidence="9">KamA family radical SAM protein</fullName>
    </submittedName>
</protein>
<evidence type="ECO:0000256" key="3">
    <source>
        <dbReference type="ARBA" id="ARBA00022691"/>
    </source>
</evidence>
<dbReference type="InterPro" id="IPR003739">
    <property type="entry name" value="Lys_aminomutase/Glu_NH3_mut"/>
</dbReference>
<dbReference type="NCBIfam" id="TIGR00238">
    <property type="entry name" value="KamA family radical SAM protein"/>
    <property type="match status" value="1"/>
</dbReference>
<dbReference type="PANTHER" id="PTHR30538:SF0">
    <property type="entry name" value="L-LYSINE 2,3-AMINOMUTASE AQ_1632-RELATED"/>
    <property type="match status" value="1"/>
</dbReference>
<keyword evidence="4" id="KW-0479">Metal-binding</keyword>
<dbReference type="CDD" id="cd01335">
    <property type="entry name" value="Radical_SAM"/>
    <property type="match status" value="1"/>
</dbReference>
<dbReference type="PROSITE" id="PS51918">
    <property type="entry name" value="RADICAL_SAM"/>
    <property type="match status" value="1"/>
</dbReference>
<dbReference type="SFLD" id="SFLDG01070">
    <property type="entry name" value="PLP-dependent"/>
    <property type="match status" value="1"/>
</dbReference>
<dbReference type="InterPro" id="IPR007197">
    <property type="entry name" value="rSAM"/>
</dbReference>
<dbReference type="EMBL" id="VUMD01000002">
    <property type="protein sequence ID" value="MSS35475.1"/>
    <property type="molecule type" value="Genomic_DNA"/>
</dbReference>
<dbReference type="GO" id="GO:0046872">
    <property type="term" value="F:metal ion binding"/>
    <property type="evidence" value="ECO:0007669"/>
    <property type="project" value="UniProtKB-KW"/>
</dbReference>
<feature type="domain" description="Radical SAM core" evidence="8">
    <location>
        <begin position="93"/>
        <end position="314"/>
    </location>
</feature>
<dbReference type="SFLD" id="SFLDS00029">
    <property type="entry name" value="Radical_SAM"/>
    <property type="match status" value="1"/>
</dbReference>
<keyword evidence="2" id="KW-0004">4Fe-4S</keyword>
<dbReference type="GO" id="GO:0051539">
    <property type="term" value="F:4 iron, 4 sulfur cluster binding"/>
    <property type="evidence" value="ECO:0007669"/>
    <property type="project" value="UniProtKB-KW"/>
</dbReference>
<dbReference type="SUPFAM" id="SSF102114">
    <property type="entry name" value="Radical SAM enzymes"/>
    <property type="match status" value="1"/>
</dbReference>
<dbReference type="GO" id="GO:0003824">
    <property type="term" value="F:catalytic activity"/>
    <property type="evidence" value="ECO:0007669"/>
    <property type="project" value="InterPro"/>
</dbReference>
<evidence type="ECO:0000256" key="4">
    <source>
        <dbReference type="ARBA" id="ARBA00022723"/>
    </source>
</evidence>
<dbReference type="InterPro" id="IPR058240">
    <property type="entry name" value="rSAM_sf"/>
</dbReference>
<keyword evidence="5" id="KW-0663">Pyridoxal phosphate</keyword>
<dbReference type="PANTHER" id="PTHR30538">
    <property type="entry name" value="LYSINE 2,3-AMINOMUTASE-RELATED"/>
    <property type="match status" value="1"/>
</dbReference>
<name>A0A7X2NIM7_9CLOT</name>
<evidence type="ECO:0000256" key="1">
    <source>
        <dbReference type="ARBA" id="ARBA00001933"/>
    </source>
</evidence>
<evidence type="ECO:0000256" key="7">
    <source>
        <dbReference type="ARBA" id="ARBA00023014"/>
    </source>
</evidence>
<dbReference type="Proteomes" id="UP000429958">
    <property type="component" value="Unassembled WGS sequence"/>
</dbReference>
<dbReference type="RefSeq" id="WP_154470888.1">
    <property type="nucleotide sequence ID" value="NZ_VUMD01000002.1"/>
</dbReference>
<evidence type="ECO:0000256" key="2">
    <source>
        <dbReference type="ARBA" id="ARBA00022485"/>
    </source>
</evidence>
<proteinExistence type="predicted"/>
<keyword evidence="7" id="KW-0411">Iron-sulfur</keyword>
<evidence type="ECO:0000313" key="10">
    <source>
        <dbReference type="Proteomes" id="UP000429958"/>
    </source>
</evidence>
<dbReference type="AlphaFoldDB" id="A0A7X2NIM7"/>
<keyword evidence="10" id="KW-1185">Reference proteome</keyword>
<comment type="cofactor">
    <cofactor evidence="1">
        <name>pyridoxal 5'-phosphate</name>
        <dbReference type="ChEBI" id="CHEBI:597326"/>
    </cofactor>
</comment>
<reference evidence="9 10" key="1">
    <citation type="submission" date="2019-08" db="EMBL/GenBank/DDBJ databases">
        <title>In-depth cultivation of the pig gut microbiome towards novel bacterial diversity and tailored functional studies.</title>
        <authorList>
            <person name="Wylensek D."/>
            <person name="Hitch T.C.A."/>
            <person name="Clavel T."/>
        </authorList>
    </citation>
    <scope>NUCLEOTIDE SEQUENCE [LARGE SCALE GENOMIC DNA]</scope>
    <source>
        <strain evidence="9 10">WCA-389-WT-23D1</strain>
    </source>
</reference>
<gene>
    <name evidence="9" type="ORF">FYJ39_02480</name>
</gene>
<dbReference type="Pfam" id="PF04055">
    <property type="entry name" value="Radical_SAM"/>
    <property type="match status" value="1"/>
</dbReference>
<evidence type="ECO:0000256" key="6">
    <source>
        <dbReference type="ARBA" id="ARBA00023004"/>
    </source>
</evidence>
<keyword evidence="3" id="KW-0949">S-adenosyl-L-methionine</keyword>
<sequence>MTWKELLKANITKAGELKERLHLTNEQETHLEAILERFPMTIPTYYFNLIDWSNPEKDPIFRMSVPSIKETDLSGAFDTSGETDNTVLPGLQHKYKQTALILSTHCCAMYCRHCFRKRLVGISDDETSDNVEEMAGYVRKHTEISNILISGGDSFMNSNATIKRYLELFSPIDHLDLIRFGTRVPVVLPMRIYEDQELLDILNFYNQKKQIYVVTQFNHSQELTPEAYKGIQKLLKAGIMVKNQTVLLKGVNDNSQTLGALLKGLTRWGITPYYIFQCRPVSGVKAQFQVPLEEGYKIVEGAKAMQNGQGKTIRYAMSHVTGKIEILGLLPDGQMLFKYQQAKYSEDMGRIFSQKMKPGQAWLKTTFKIRLCP</sequence>
<accession>A0A7X2NIM7</accession>
<dbReference type="InterPro" id="IPR013785">
    <property type="entry name" value="Aldolase_TIM"/>
</dbReference>
<evidence type="ECO:0000313" key="9">
    <source>
        <dbReference type="EMBL" id="MSS35475.1"/>
    </source>
</evidence>
<dbReference type="Gene3D" id="3.20.20.70">
    <property type="entry name" value="Aldolase class I"/>
    <property type="match status" value="1"/>
</dbReference>
<keyword evidence="6" id="KW-0408">Iron</keyword>
<evidence type="ECO:0000259" key="8">
    <source>
        <dbReference type="PROSITE" id="PS51918"/>
    </source>
</evidence>
<organism evidence="9 10">
    <name type="scientific">Clostridium porci</name>
    <dbReference type="NCBI Taxonomy" id="2605778"/>
    <lineage>
        <taxon>Bacteria</taxon>
        <taxon>Bacillati</taxon>
        <taxon>Bacillota</taxon>
        <taxon>Clostridia</taxon>
        <taxon>Eubacteriales</taxon>
        <taxon>Clostridiaceae</taxon>
        <taxon>Clostridium</taxon>
    </lineage>
</organism>
<comment type="caution">
    <text evidence="9">The sequence shown here is derived from an EMBL/GenBank/DDBJ whole genome shotgun (WGS) entry which is preliminary data.</text>
</comment>
<evidence type="ECO:0000256" key="5">
    <source>
        <dbReference type="ARBA" id="ARBA00022898"/>
    </source>
</evidence>